<dbReference type="EMBL" id="JAOYOD010000001">
    <property type="protein sequence ID" value="MCV9388623.1"/>
    <property type="molecule type" value="Genomic_DNA"/>
</dbReference>
<keyword evidence="1" id="KW-0812">Transmembrane</keyword>
<feature type="transmembrane region" description="Helical" evidence="1">
    <location>
        <begin position="137"/>
        <end position="154"/>
    </location>
</feature>
<dbReference type="InterPro" id="IPR036938">
    <property type="entry name" value="PAP2/HPO_sf"/>
</dbReference>
<evidence type="ECO:0000256" key="1">
    <source>
        <dbReference type="SAM" id="Phobius"/>
    </source>
</evidence>
<keyword evidence="4" id="KW-1185">Reference proteome</keyword>
<keyword evidence="1" id="KW-0472">Membrane</keyword>
<dbReference type="CDD" id="cd01610">
    <property type="entry name" value="PAP2_like"/>
    <property type="match status" value="1"/>
</dbReference>
<gene>
    <name evidence="3" type="ORF">N7U62_18195</name>
</gene>
<dbReference type="SUPFAM" id="SSF48317">
    <property type="entry name" value="Acid phosphatase/Vanadium-dependent haloperoxidase"/>
    <property type="match status" value="1"/>
</dbReference>
<feature type="transmembrane region" description="Helical" evidence="1">
    <location>
        <begin position="166"/>
        <end position="184"/>
    </location>
</feature>
<dbReference type="Proteomes" id="UP001300692">
    <property type="component" value="Unassembled WGS sequence"/>
</dbReference>
<sequence length="185" mass="20526">MPTFTFLVLYAFSPELILPLSWISLPFLFITTFIIPIISISILRVSGSISSLKMENREERIVPFVFITLFYGMTTYLFIFKVGVNELVTVVFVSTTLLIVILTVITSVFKISIHAAGMSGVCGYLLCLCWKNPGSDLLYPFIVLVVLAGCVMAARLHLNAHRPVEILAGSLIGLTTCFSALYWFA</sequence>
<reference evidence="3 4" key="1">
    <citation type="submission" date="2022-10" db="EMBL/GenBank/DDBJ databases">
        <title>Comparative genomics and taxonomic characterization of three novel marine species of genus Reichenbachiella exhibiting antioxidant and polysaccharide degradation activities.</title>
        <authorList>
            <person name="Muhammad N."/>
            <person name="Lee Y.-J."/>
            <person name="Ko J."/>
            <person name="Kim S.-G."/>
        </authorList>
    </citation>
    <scope>NUCLEOTIDE SEQUENCE [LARGE SCALE GENOMIC DNA]</scope>
    <source>
        <strain evidence="3 4">ABR2-5</strain>
    </source>
</reference>
<dbReference type="Gene3D" id="1.20.144.10">
    <property type="entry name" value="Phosphatidic acid phosphatase type 2/haloperoxidase"/>
    <property type="match status" value="1"/>
</dbReference>
<evidence type="ECO:0000259" key="2">
    <source>
        <dbReference type="Pfam" id="PF01569"/>
    </source>
</evidence>
<keyword evidence="1" id="KW-1133">Transmembrane helix</keyword>
<evidence type="ECO:0000313" key="4">
    <source>
        <dbReference type="Proteomes" id="UP001300692"/>
    </source>
</evidence>
<feature type="transmembrane region" description="Helical" evidence="1">
    <location>
        <begin position="87"/>
        <end position="106"/>
    </location>
</feature>
<feature type="transmembrane region" description="Helical" evidence="1">
    <location>
        <begin position="113"/>
        <end position="131"/>
    </location>
</feature>
<feature type="transmembrane region" description="Helical" evidence="1">
    <location>
        <begin position="61"/>
        <end position="81"/>
    </location>
</feature>
<dbReference type="InterPro" id="IPR000326">
    <property type="entry name" value="PAP2/HPO"/>
</dbReference>
<name>A0ABT3CY48_9BACT</name>
<feature type="domain" description="Phosphatidic acid phosphatase type 2/haloperoxidase" evidence="2">
    <location>
        <begin position="111"/>
        <end position="184"/>
    </location>
</feature>
<organism evidence="3 4">
    <name type="scientific">Reichenbachiella ulvae</name>
    <dbReference type="NCBI Taxonomy" id="2980104"/>
    <lineage>
        <taxon>Bacteria</taxon>
        <taxon>Pseudomonadati</taxon>
        <taxon>Bacteroidota</taxon>
        <taxon>Cytophagia</taxon>
        <taxon>Cytophagales</taxon>
        <taxon>Reichenbachiellaceae</taxon>
        <taxon>Reichenbachiella</taxon>
    </lineage>
</organism>
<protein>
    <submittedName>
        <fullName evidence="3">PA-phosphatase</fullName>
    </submittedName>
</protein>
<feature type="transmembrane region" description="Helical" evidence="1">
    <location>
        <begin position="20"/>
        <end position="40"/>
    </location>
</feature>
<dbReference type="Pfam" id="PF01569">
    <property type="entry name" value="PAP2"/>
    <property type="match status" value="1"/>
</dbReference>
<dbReference type="RefSeq" id="WP_264139507.1">
    <property type="nucleotide sequence ID" value="NZ_JAOYOD010000001.1"/>
</dbReference>
<evidence type="ECO:0000313" key="3">
    <source>
        <dbReference type="EMBL" id="MCV9388623.1"/>
    </source>
</evidence>
<proteinExistence type="predicted"/>
<accession>A0ABT3CY48</accession>
<comment type="caution">
    <text evidence="3">The sequence shown here is derived from an EMBL/GenBank/DDBJ whole genome shotgun (WGS) entry which is preliminary data.</text>
</comment>